<name>A0A7D4TK18_9MICO</name>
<dbReference type="PANTHER" id="PTHR34137:SF1">
    <property type="entry name" value="EXODEOXYRIBONUCLEASE 7 SMALL SUBUNIT"/>
    <property type="match status" value="1"/>
</dbReference>
<dbReference type="NCBIfam" id="TIGR01280">
    <property type="entry name" value="xseB"/>
    <property type="match status" value="1"/>
</dbReference>
<keyword evidence="7" id="KW-0175">Coiled coil</keyword>
<comment type="function">
    <text evidence="6">Bidirectionally degrades single-stranded DNA into large acid-insoluble oligonucleotides, which are then degraded further into small acid-soluble oligonucleotides.</text>
</comment>
<dbReference type="PANTHER" id="PTHR34137">
    <property type="entry name" value="EXODEOXYRIBONUCLEASE 7 SMALL SUBUNIT"/>
    <property type="match status" value="1"/>
</dbReference>
<feature type="coiled-coil region" evidence="7">
    <location>
        <begin position="6"/>
        <end position="33"/>
    </location>
</feature>
<evidence type="ECO:0000256" key="2">
    <source>
        <dbReference type="ARBA" id="ARBA00022490"/>
    </source>
</evidence>
<gene>
    <name evidence="6" type="primary">xseB</name>
    <name evidence="8" type="ORF">HRU87_01975</name>
</gene>
<evidence type="ECO:0000313" key="9">
    <source>
        <dbReference type="Proteomes" id="UP000501003"/>
    </source>
</evidence>
<evidence type="ECO:0000256" key="6">
    <source>
        <dbReference type="HAMAP-Rule" id="MF_00337"/>
    </source>
</evidence>
<accession>A0A7D4TK18</accession>
<dbReference type="PIRSF" id="PIRSF006488">
    <property type="entry name" value="Exonuc_VII_S"/>
    <property type="match status" value="1"/>
</dbReference>
<dbReference type="AlphaFoldDB" id="A0A7D4TK18"/>
<dbReference type="NCBIfam" id="NF002139">
    <property type="entry name" value="PRK00977.1-3"/>
    <property type="match status" value="1"/>
</dbReference>
<dbReference type="KEGG" id="aqg:HRU87_01975"/>
<reference evidence="8 9" key="1">
    <citation type="submission" date="2020-05" db="EMBL/GenBank/DDBJ databases">
        <title>Aquirufa sp. strain 15G-AUS-rot a new Aquirufa species.</title>
        <authorList>
            <person name="Pitt A."/>
            <person name="Hahn M.W."/>
        </authorList>
    </citation>
    <scope>NUCLEOTIDE SEQUENCE [LARGE SCALE GENOMIC DNA]</scope>
    <source>
        <strain evidence="8 9">15G-AUS-rot</strain>
    </source>
</reference>
<comment type="subunit">
    <text evidence="6">Heterooligomer composed of large and small subunits.</text>
</comment>
<evidence type="ECO:0000256" key="3">
    <source>
        <dbReference type="ARBA" id="ARBA00022722"/>
    </source>
</evidence>
<dbReference type="InterPro" id="IPR037004">
    <property type="entry name" value="Exonuc_VII_ssu_sf"/>
</dbReference>
<dbReference type="GO" id="GO:0006308">
    <property type="term" value="P:DNA catabolic process"/>
    <property type="evidence" value="ECO:0007669"/>
    <property type="project" value="UniProtKB-UniRule"/>
</dbReference>
<keyword evidence="3 6" id="KW-0540">Nuclease</keyword>
<dbReference type="Gene3D" id="1.10.287.1040">
    <property type="entry name" value="Exonuclease VII, small subunit"/>
    <property type="match status" value="1"/>
</dbReference>
<keyword evidence="2 6" id="KW-0963">Cytoplasm</keyword>
<keyword evidence="5 6" id="KW-0269">Exonuclease</keyword>
<dbReference type="SUPFAM" id="SSF116842">
    <property type="entry name" value="XseB-like"/>
    <property type="match status" value="1"/>
</dbReference>
<evidence type="ECO:0000256" key="7">
    <source>
        <dbReference type="SAM" id="Coils"/>
    </source>
</evidence>
<organism evidence="8 9">
    <name type="scientific">Aquiluna borgnonia</name>
    <dbReference type="NCBI Taxonomy" id="2499157"/>
    <lineage>
        <taxon>Bacteria</taxon>
        <taxon>Bacillati</taxon>
        <taxon>Actinomycetota</taxon>
        <taxon>Actinomycetes</taxon>
        <taxon>Micrococcales</taxon>
        <taxon>Microbacteriaceae</taxon>
        <taxon>Luna cluster</taxon>
        <taxon>Luna-1 subcluster</taxon>
        <taxon>Aquiluna</taxon>
    </lineage>
</organism>
<dbReference type="InterPro" id="IPR003761">
    <property type="entry name" value="Exonuc_VII_S"/>
</dbReference>
<keyword evidence="4 6" id="KW-0378">Hydrolase</keyword>
<proteinExistence type="inferred from homology"/>
<dbReference type="EMBL" id="CP054056">
    <property type="protein sequence ID" value="QKJ24992.1"/>
    <property type="molecule type" value="Genomic_DNA"/>
</dbReference>
<sequence length="66" mass="7564">MKDIEKLSYEQARDELQKVVAELEQQSLSLEASMALWERGEALSKHCEQWLSGARKKLDDATKEAN</sequence>
<comment type="catalytic activity">
    <reaction evidence="6">
        <text>Exonucleolytic cleavage in either 5'- to 3'- or 3'- to 5'-direction to yield nucleoside 5'-phosphates.</text>
        <dbReference type="EC" id="3.1.11.6"/>
    </reaction>
</comment>
<keyword evidence="9" id="KW-1185">Reference proteome</keyword>
<dbReference type="Pfam" id="PF02609">
    <property type="entry name" value="Exonuc_VII_S"/>
    <property type="match status" value="1"/>
</dbReference>
<dbReference type="GO" id="GO:0005829">
    <property type="term" value="C:cytosol"/>
    <property type="evidence" value="ECO:0007669"/>
    <property type="project" value="TreeGrafter"/>
</dbReference>
<comment type="similarity">
    <text evidence="1 6">Belongs to the XseB family.</text>
</comment>
<dbReference type="RefSeq" id="WP_173493289.1">
    <property type="nucleotide sequence ID" value="NZ_CP054056.1"/>
</dbReference>
<evidence type="ECO:0000313" key="8">
    <source>
        <dbReference type="EMBL" id="QKJ24992.1"/>
    </source>
</evidence>
<dbReference type="Proteomes" id="UP000501003">
    <property type="component" value="Chromosome"/>
</dbReference>
<dbReference type="HAMAP" id="MF_00337">
    <property type="entry name" value="Exonuc_7_S"/>
    <property type="match status" value="1"/>
</dbReference>
<evidence type="ECO:0000256" key="1">
    <source>
        <dbReference type="ARBA" id="ARBA00009998"/>
    </source>
</evidence>
<evidence type="ECO:0000256" key="4">
    <source>
        <dbReference type="ARBA" id="ARBA00022801"/>
    </source>
</evidence>
<comment type="subcellular location">
    <subcellularLocation>
        <location evidence="6">Cytoplasm</location>
    </subcellularLocation>
</comment>
<dbReference type="GO" id="GO:0009318">
    <property type="term" value="C:exodeoxyribonuclease VII complex"/>
    <property type="evidence" value="ECO:0007669"/>
    <property type="project" value="UniProtKB-UniRule"/>
</dbReference>
<dbReference type="GO" id="GO:0008855">
    <property type="term" value="F:exodeoxyribonuclease VII activity"/>
    <property type="evidence" value="ECO:0007669"/>
    <property type="project" value="UniProtKB-UniRule"/>
</dbReference>
<evidence type="ECO:0000256" key="5">
    <source>
        <dbReference type="ARBA" id="ARBA00022839"/>
    </source>
</evidence>
<dbReference type="EC" id="3.1.11.6" evidence="6"/>
<protein>
    <recommendedName>
        <fullName evidence="6">Exodeoxyribonuclease 7 small subunit</fullName>
        <ecNumber evidence="6">3.1.11.6</ecNumber>
    </recommendedName>
    <alternativeName>
        <fullName evidence="6">Exodeoxyribonuclease VII small subunit</fullName>
        <shortName evidence="6">Exonuclease VII small subunit</shortName>
    </alternativeName>
</protein>